<keyword evidence="10" id="KW-1185">Reference proteome</keyword>
<evidence type="ECO:0000256" key="7">
    <source>
        <dbReference type="RuleBase" id="RU363032"/>
    </source>
</evidence>
<feature type="transmembrane region" description="Helical" evidence="7">
    <location>
        <begin position="9"/>
        <end position="34"/>
    </location>
</feature>
<dbReference type="KEGG" id="hbs:IPV69_24115"/>
<evidence type="ECO:0000256" key="2">
    <source>
        <dbReference type="ARBA" id="ARBA00022448"/>
    </source>
</evidence>
<feature type="transmembrane region" description="Helical" evidence="7">
    <location>
        <begin position="371"/>
        <end position="397"/>
    </location>
</feature>
<dbReference type="GO" id="GO:0055085">
    <property type="term" value="P:transmembrane transport"/>
    <property type="evidence" value="ECO:0007669"/>
    <property type="project" value="InterPro"/>
</dbReference>
<dbReference type="Gene3D" id="1.10.3720.10">
    <property type="entry name" value="MetI-like"/>
    <property type="match status" value="1"/>
</dbReference>
<dbReference type="PANTHER" id="PTHR30465">
    <property type="entry name" value="INNER MEMBRANE ABC TRANSPORTER"/>
    <property type="match status" value="1"/>
</dbReference>
<keyword evidence="3" id="KW-1003">Cell membrane</keyword>
<evidence type="ECO:0000256" key="6">
    <source>
        <dbReference type="ARBA" id="ARBA00023136"/>
    </source>
</evidence>
<dbReference type="Proteomes" id="UP000593765">
    <property type="component" value="Chromosome"/>
</dbReference>
<dbReference type="InterPro" id="IPR000515">
    <property type="entry name" value="MetI-like"/>
</dbReference>
<evidence type="ECO:0000259" key="8">
    <source>
        <dbReference type="PROSITE" id="PS50928"/>
    </source>
</evidence>
<reference evidence="9 10" key="1">
    <citation type="submission" date="2020-10" db="EMBL/GenBank/DDBJ databases">
        <title>Wide distribution of Phycisphaera-like planctomycetes from WD2101 soil group in peatlands and genome analysis of the first cultivated representative.</title>
        <authorList>
            <person name="Dedysh S.N."/>
            <person name="Beletsky A.V."/>
            <person name="Ivanova A."/>
            <person name="Kulichevskaya I.S."/>
            <person name="Suzina N.E."/>
            <person name="Philippov D.A."/>
            <person name="Rakitin A.L."/>
            <person name="Mardanov A.V."/>
            <person name="Ravin N.V."/>
        </authorList>
    </citation>
    <scope>NUCLEOTIDE SEQUENCE [LARGE SCALE GENOMIC DNA]</scope>
    <source>
        <strain evidence="9 10">M1803</strain>
    </source>
</reference>
<evidence type="ECO:0000256" key="3">
    <source>
        <dbReference type="ARBA" id="ARBA00022475"/>
    </source>
</evidence>
<protein>
    <submittedName>
        <fullName evidence="9">ABC transporter permease</fullName>
    </submittedName>
</protein>
<dbReference type="PROSITE" id="PS50928">
    <property type="entry name" value="ABC_TM1"/>
    <property type="match status" value="1"/>
</dbReference>
<evidence type="ECO:0000313" key="9">
    <source>
        <dbReference type="EMBL" id="QOV89258.1"/>
    </source>
</evidence>
<feature type="transmembrane region" description="Helical" evidence="7">
    <location>
        <begin position="171"/>
        <end position="192"/>
    </location>
</feature>
<dbReference type="RefSeq" id="WP_206292287.1">
    <property type="nucleotide sequence ID" value="NZ_CP063458.1"/>
</dbReference>
<name>A0A7M2WUQ6_9BACT</name>
<dbReference type="PANTHER" id="PTHR30465:SF0">
    <property type="entry name" value="OLIGOPEPTIDE TRANSPORT SYSTEM PERMEASE PROTEIN APPB"/>
    <property type="match status" value="1"/>
</dbReference>
<feature type="transmembrane region" description="Helical" evidence="7">
    <location>
        <begin position="204"/>
        <end position="227"/>
    </location>
</feature>
<evidence type="ECO:0000256" key="5">
    <source>
        <dbReference type="ARBA" id="ARBA00022989"/>
    </source>
</evidence>
<dbReference type="GO" id="GO:0005886">
    <property type="term" value="C:plasma membrane"/>
    <property type="evidence" value="ECO:0007669"/>
    <property type="project" value="UniProtKB-SubCell"/>
</dbReference>
<dbReference type="AlphaFoldDB" id="A0A7M2WUQ6"/>
<sequence>MFSYLLRRILLFFPTLIGATAVIFMVMSLAPISIVDVLLPPGGDLLPGQRAVREQYIQERYGLNKPAYVQYFRWLNKISPVGFETWKRDDPEVVAVKQQEQEQRKARIKELMATGIAEPAATEQARKIDLSPDPGDLRLNKPTFKSPDLGTSIIQSRPAVDRIREALPVSIILELLSLPLSLAIAVYTGIRAARVRGQLQDKGIGFVLLALYSLPVIWVAVMLQGYLANVEYLKWFPTDGLHELRSEEMNFLPTFSGGFQRGYLLDGLWHLVLPVIALSYGSVAYYSKLTRTSLLEVLGADFVRTARAKGLPDNVVTYRHAFRNSLLPLITVSASFLRYLVTGSIVVETIFGINGMGRLVVMSLMANDFELFLSTSVIILVLQLVGNLLADVLYVIADPRVTYD</sequence>
<dbReference type="EMBL" id="CP063458">
    <property type="protein sequence ID" value="QOV89258.1"/>
    <property type="molecule type" value="Genomic_DNA"/>
</dbReference>
<dbReference type="CDD" id="cd06261">
    <property type="entry name" value="TM_PBP2"/>
    <property type="match status" value="1"/>
</dbReference>
<keyword evidence="5 7" id="KW-1133">Transmembrane helix</keyword>
<feature type="transmembrane region" description="Helical" evidence="7">
    <location>
        <begin position="326"/>
        <end position="351"/>
    </location>
</feature>
<dbReference type="SUPFAM" id="SSF161098">
    <property type="entry name" value="MetI-like"/>
    <property type="match status" value="1"/>
</dbReference>
<organism evidence="9 10">
    <name type="scientific">Humisphaera borealis</name>
    <dbReference type="NCBI Taxonomy" id="2807512"/>
    <lineage>
        <taxon>Bacteria</taxon>
        <taxon>Pseudomonadati</taxon>
        <taxon>Planctomycetota</taxon>
        <taxon>Phycisphaerae</taxon>
        <taxon>Tepidisphaerales</taxon>
        <taxon>Tepidisphaeraceae</taxon>
        <taxon>Humisphaera</taxon>
    </lineage>
</organism>
<proteinExistence type="inferred from homology"/>
<evidence type="ECO:0000313" key="10">
    <source>
        <dbReference type="Proteomes" id="UP000593765"/>
    </source>
</evidence>
<dbReference type="InterPro" id="IPR035906">
    <property type="entry name" value="MetI-like_sf"/>
</dbReference>
<comment type="similarity">
    <text evidence="7">Belongs to the binding-protein-dependent transport system permease family.</text>
</comment>
<feature type="transmembrane region" description="Helical" evidence="7">
    <location>
        <begin position="268"/>
        <end position="286"/>
    </location>
</feature>
<evidence type="ECO:0000256" key="4">
    <source>
        <dbReference type="ARBA" id="ARBA00022692"/>
    </source>
</evidence>
<feature type="domain" description="ABC transmembrane type-1" evidence="8">
    <location>
        <begin position="167"/>
        <end position="390"/>
    </location>
</feature>
<keyword evidence="4 7" id="KW-0812">Transmembrane</keyword>
<keyword evidence="2 7" id="KW-0813">Transport</keyword>
<comment type="subcellular location">
    <subcellularLocation>
        <location evidence="1 7">Cell membrane</location>
        <topology evidence="1 7">Multi-pass membrane protein</topology>
    </subcellularLocation>
</comment>
<evidence type="ECO:0000256" key="1">
    <source>
        <dbReference type="ARBA" id="ARBA00004651"/>
    </source>
</evidence>
<gene>
    <name evidence="9" type="ORF">IPV69_24115</name>
</gene>
<accession>A0A7M2WUQ6</accession>
<dbReference type="Pfam" id="PF00528">
    <property type="entry name" value="BPD_transp_1"/>
    <property type="match status" value="1"/>
</dbReference>
<keyword evidence="6 7" id="KW-0472">Membrane</keyword>